<dbReference type="InterPro" id="IPR029175">
    <property type="entry name" value="EXOC2/Sec5"/>
</dbReference>
<dbReference type="InterPro" id="IPR039481">
    <property type="entry name" value="EXOC2/Sec5_N_dom"/>
</dbReference>
<dbReference type="GO" id="GO:0015031">
    <property type="term" value="P:protein transport"/>
    <property type="evidence" value="ECO:0007669"/>
    <property type="project" value="UniProtKB-KW"/>
</dbReference>
<keyword evidence="2 4" id="KW-0813">Transport</keyword>
<dbReference type="AlphaFoldDB" id="A0AAV7BG40"/>
<sequence length="176" mass="19797">MESLKELDQNLFEKFIEIKADPIVGSLEPGIYAGYFDWKDCLIPTGVRNYLKEALVSMIAVHAEVFSISKQLVPQVMSRVVEAVGEELCRLMQCVSSFSRHGALQARLEICALKDAVSIFLTDEIRGTFDQALEAIPQLSNGSDKKLLEQLLNEFKSSMHLQLVCFQSSCNYEKKT</sequence>
<dbReference type="GO" id="GO:0000145">
    <property type="term" value="C:exocyst"/>
    <property type="evidence" value="ECO:0007669"/>
    <property type="project" value="UniProtKB-UniRule"/>
</dbReference>
<evidence type="ECO:0000313" key="6">
    <source>
        <dbReference type="EMBL" id="KAG8571576.1"/>
    </source>
</evidence>
<name>A0AAV7BG40_ENGPU</name>
<organism evidence="6 7">
    <name type="scientific">Engystomops pustulosus</name>
    <name type="common">Tungara frog</name>
    <name type="synonym">Physalaemus pustulosus</name>
    <dbReference type="NCBI Taxonomy" id="76066"/>
    <lineage>
        <taxon>Eukaryota</taxon>
        <taxon>Metazoa</taxon>
        <taxon>Chordata</taxon>
        <taxon>Craniata</taxon>
        <taxon>Vertebrata</taxon>
        <taxon>Euteleostomi</taxon>
        <taxon>Amphibia</taxon>
        <taxon>Batrachia</taxon>
        <taxon>Anura</taxon>
        <taxon>Neobatrachia</taxon>
        <taxon>Hyloidea</taxon>
        <taxon>Leptodactylidae</taxon>
        <taxon>Leiuperinae</taxon>
        <taxon>Engystomops</taxon>
    </lineage>
</organism>
<protein>
    <recommendedName>
        <fullName evidence="4">Exocyst complex component 2</fullName>
    </recommendedName>
</protein>
<dbReference type="GO" id="GO:0006887">
    <property type="term" value="P:exocytosis"/>
    <property type="evidence" value="ECO:0007669"/>
    <property type="project" value="UniProtKB-KW"/>
</dbReference>
<reference evidence="6" key="1">
    <citation type="thesis" date="2020" institute="ProQuest LLC" country="789 East Eisenhower Parkway, Ann Arbor, MI, USA">
        <title>Comparative Genomics and Chromosome Evolution.</title>
        <authorList>
            <person name="Mudd A.B."/>
        </authorList>
    </citation>
    <scope>NUCLEOTIDE SEQUENCE</scope>
    <source>
        <strain evidence="6">237g6f4</strain>
        <tissue evidence="6">Blood</tissue>
    </source>
</reference>
<comment type="function">
    <text evidence="4">Component of the exocyst complex involved in the docking of exocytic vesicles with fusion sites on the plasma membrane.</text>
</comment>
<evidence type="ECO:0000313" key="7">
    <source>
        <dbReference type="Proteomes" id="UP000824782"/>
    </source>
</evidence>
<comment type="caution">
    <text evidence="6">The sequence shown here is derived from an EMBL/GenBank/DDBJ whole genome shotgun (WGS) entry which is preliminary data.</text>
</comment>
<comment type="subunit">
    <text evidence="4">Component of the exocyst complex.</text>
</comment>
<dbReference type="GO" id="GO:0006893">
    <property type="term" value="P:Golgi to plasma membrane transport"/>
    <property type="evidence" value="ECO:0007669"/>
    <property type="project" value="UniProtKB-UniRule"/>
</dbReference>
<gene>
    <name evidence="6" type="ORF">GDO81_011706</name>
</gene>
<dbReference type="Proteomes" id="UP000824782">
    <property type="component" value="Unassembled WGS sequence"/>
</dbReference>
<keyword evidence="7" id="KW-1185">Reference proteome</keyword>
<keyword evidence="4" id="KW-0653">Protein transport</keyword>
<evidence type="ECO:0000256" key="1">
    <source>
        <dbReference type="ARBA" id="ARBA00010578"/>
    </source>
</evidence>
<dbReference type="PANTHER" id="PTHR13043:SF1">
    <property type="entry name" value="EXOCYST COMPLEX COMPONENT 2"/>
    <property type="match status" value="1"/>
</dbReference>
<dbReference type="PANTHER" id="PTHR13043">
    <property type="entry name" value="EXOCYST COMPLEX COMPONENT SEC5"/>
    <property type="match status" value="1"/>
</dbReference>
<feature type="domain" description="Exocyst complex component EXOC2/Sec5 N-terminal" evidence="5">
    <location>
        <begin position="1"/>
        <end position="166"/>
    </location>
</feature>
<comment type="similarity">
    <text evidence="1 4">Belongs to the SEC5 family.</text>
</comment>
<evidence type="ECO:0000256" key="3">
    <source>
        <dbReference type="ARBA" id="ARBA00022483"/>
    </source>
</evidence>
<proteinExistence type="inferred from homology"/>
<accession>A0AAV7BG40</accession>
<evidence type="ECO:0000259" key="5">
    <source>
        <dbReference type="Pfam" id="PF15469"/>
    </source>
</evidence>
<keyword evidence="3 4" id="KW-0268">Exocytosis</keyword>
<dbReference type="Pfam" id="PF15469">
    <property type="entry name" value="Sec5"/>
    <property type="match status" value="1"/>
</dbReference>
<dbReference type="EMBL" id="WNYA01000005">
    <property type="protein sequence ID" value="KAG8571576.1"/>
    <property type="molecule type" value="Genomic_DNA"/>
</dbReference>
<evidence type="ECO:0000256" key="4">
    <source>
        <dbReference type="RuleBase" id="RU365069"/>
    </source>
</evidence>
<evidence type="ECO:0000256" key="2">
    <source>
        <dbReference type="ARBA" id="ARBA00022448"/>
    </source>
</evidence>